<dbReference type="GO" id="GO:0005524">
    <property type="term" value="F:ATP binding"/>
    <property type="evidence" value="ECO:0007669"/>
    <property type="project" value="UniProtKB-UniRule"/>
</dbReference>
<dbReference type="PANTHER" id="PTHR10196">
    <property type="entry name" value="SUGAR KINASE"/>
    <property type="match status" value="1"/>
</dbReference>
<dbReference type="EMBL" id="KV454011">
    <property type="protein sequence ID" value="ODV98335.1"/>
    <property type="molecule type" value="Genomic_DNA"/>
</dbReference>
<keyword evidence="2 6" id="KW-0859">Xylose metabolism</keyword>
<name>A0A1E4U2V3_PACTA</name>
<comment type="catalytic activity">
    <reaction evidence="5 6">
        <text>D-xylulose + ATP = D-xylulose 5-phosphate + ADP + H(+)</text>
        <dbReference type="Rhea" id="RHEA:10964"/>
        <dbReference type="ChEBI" id="CHEBI:15378"/>
        <dbReference type="ChEBI" id="CHEBI:17140"/>
        <dbReference type="ChEBI" id="CHEBI:30616"/>
        <dbReference type="ChEBI" id="CHEBI:57737"/>
        <dbReference type="ChEBI" id="CHEBI:456216"/>
        <dbReference type="EC" id="2.7.1.17"/>
    </reaction>
</comment>
<dbReference type="InterPro" id="IPR018485">
    <property type="entry name" value="FGGY_C"/>
</dbReference>
<dbReference type="Pfam" id="PF00370">
    <property type="entry name" value="FGGY_N"/>
    <property type="match status" value="1"/>
</dbReference>
<evidence type="ECO:0000313" key="10">
    <source>
        <dbReference type="Proteomes" id="UP000094236"/>
    </source>
</evidence>
<sequence length="624" mass="69931">MTANNNNNTIDNENDDLFLGFDLSTQTLKIVATHANLKHFKLYRVEFDKELGHYGIKDGVLTVEEKGEIFAPVEMWIEALDLIFDKMLKDEFPFNRVKGISGSCQQHGSVYWSSKAESLLGGLSSSKTLKEQLCPEALTFPNSPNWQDHSTGPELEIFEKAVGGAENLSKITGSRAHYRFTGTQIRKLSTRINRELYHKTFKISLVSSFLASVLCGKLCEIDEADGCGMNLYDIEKREWSDELLAVAAGVHPKVDKVDSKTQYEEGIEELKSKLGTPTPIGASDIGCISNYYVSKFGFNKNCKIYPFTGDNLATILSLPLAVSDILVSLGTSTTVLLVTDQYVPSPSYHIFKHPTVSGSYMGMICYCNGALPRGTIKDEINKKYNIKDSHDWSKFNEILEKSDPLQGEMKLGVYFTKGEIVPNCLPQTRRYEFDSEKNKLVELDSWNIEKDVSAIVESQALSCRLRAGPMLASTTGSSKQEQDAGNFSKTEKKTVDKFGKFGKISSDGIEQSMHSLLSHPSKVFYVGGASKNIAIVRKFSSILGALHGNYRIDLTDACALGGCYRSIWSYEYQQDPEKTGNYHVWLNNRLNWEEEVEKLETQDEWEEYVDGVGILSKIEETLRR</sequence>
<protein>
    <recommendedName>
        <fullName evidence="6">Xylulose kinase</fullName>
        <ecNumber evidence="6">2.7.1.17</ecNumber>
    </recommendedName>
</protein>
<dbReference type="InterPro" id="IPR018484">
    <property type="entry name" value="FGGY_N"/>
</dbReference>
<dbReference type="InterPro" id="IPR043129">
    <property type="entry name" value="ATPase_NBD"/>
</dbReference>
<organism evidence="9 10">
    <name type="scientific">Pachysolen tannophilus NRRL Y-2460</name>
    <dbReference type="NCBI Taxonomy" id="669874"/>
    <lineage>
        <taxon>Eukaryota</taxon>
        <taxon>Fungi</taxon>
        <taxon>Dikarya</taxon>
        <taxon>Ascomycota</taxon>
        <taxon>Saccharomycotina</taxon>
        <taxon>Pichiomycetes</taxon>
        <taxon>Pachysolenaceae</taxon>
        <taxon>Pachysolen</taxon>
    </lineage>
</organism>
<evidence type="ECO:0000256" key="6">
    <source>
        <dbReference type="RuleBase" id="RU367058"/>
    </source>
</evidence>
<dbReference type="GO" id="GO:0005829">
    <property type="term" value="C:cytosol"/>
    <property type="evidence" value="ECO:0007669"/>
    <property type="project" value="TreeGrafter"/>
</dbReference>
<evidence type="ECO:0000256" key="1">
    <source>
        <dbReference type="ARBA" id="ARBA00009156"/>
    </source>
</evidence>
<keyword evidence="6" id="KW-0067">ATP-binding</keyword>
<gene>
    <name evidence="9" type="ORF">PACTADRAFT_48115</name>
</gene>
<feature type="domain" description="Carbohydrate kinase FGGY N-terminal" evidence="7">
    <location>
        <begin position="146"/>
        <end position="275"/>
    </location>
</feature>
<accession>A0A1E4U2V3</accession>
<proteinExistence type="inferred from homology"/>
<evidence type="ECO:0000313" key="9">
    <source>
        <dbReference type="EMBL" id="ODV98335.1"/>
    </source>
</evidence>
<evidence type="ECO:0000256" key="2">
    <source>
        <dbReference type="ARBA" id="ARBA00022629"/>
    </source>
</evidence>
<evidence type="ECO:0000256" key="3">
    <source>
        <dbReference type="ARBA" id="ARBA00022679"/>
    </source>
</evidence>
<dbReference type="GO" id="GO:0004856">
    <property type="term" value="F:D-xylulokinase activity"/>
    <property type="evidence" value="ECO:0007669"/>
    <property type="project" value="UniProtKB-UniRule"/>
</dbReference>
<dbReference type="OrthoDB" id="1728974at2759"/>
<evidence type="ECO:0000259" key="7">
    <source>
        <dbReference type="Pfam" id="PF00370"/>
    </source>
</evidence>
<keyword evidence="3 6" id="KW-0808">Transferase</keyword>
<dbReference type="CDD" id="cd07776">
    <property type="entry name" value="ASKHA_NBD_FGGY_SpXK-like"/>
    <property type="match status" value="1"/>
</dbReference>
<evidence type="ECO:0000259" key="8">
    <source>
        <dbReference type="Pfam" id="PF02782"/>
    </source>
</evidence>
<dbReference type="AlphaFoldDB" id="A0A1E4U2V3"/>
<dbReference type="SUPFAM" id="SSF53067">
    <property type="entry name" value="Actin-like ATPase domain"/>
    <property type="match status" value="2"/>
</dbReference>
<comment type="similarity">
    <text evidence="1 6">Belongs to the FGGY kinase family.</text>
</comment>
<reference evidence="10" key="1">
    <citation type="submission" date="2016-05" db="EMBL/GenBank/DDBJ databases">
        <title>Comparative genomics of biotechnologically important yeasts.</title>
        <authorList>
            <consortium name="DOE Joint Genome Institute"/>
            <person name="Riley R."/>
            <person name="Haridas S."/>
            <person name="Wolfe K.H."/>
            <person name="Lopes M.R."/>
            <person name="Hittinger C.T."/>
            <person name="Goker M."/>
            <person name="Salamov A."/>
            <person name="Wisecaver J."/>
            <person name="Long T.M."/>
            <person name="Aerts A.L."/>
            <person name="Barry K."/>
            <person name="Choi C."/>
            <person name="Clum A."/>
            <person name="Coughlan A.Y."/>
            <person name="Deshpande S."/>
            <person name="Douglass A.P."/>
            <person name="Hanson S.J."/>
            <person name="Klenk H.-P."/>
            <person name="Labutti K."/>
            <person name="Lapidus A."/>
            <person name="Lindquist E."/>
            <person name="Lipzen A."/>
            <person name="Meier-Kolthoff J.P."/>
            <person name="Ohm R.A."/>
            <person name="Otillar R.P."/>
            <person name="Pangilinan J."/>
            <person name="Peng Y."/>
            <person name="Rokas A."/>
            <person name="Rosa C.A."/>
            <person name="Scheuner C."/>
            <person name="Sibirny A.A."/>
            <person name="Slot J.C."/>
            <person name="Stielow J.B."/>
            <person name="Sun H."/>
            <person name="Kurtzman C.P."/>
            <person name="Blackwell M."/>
            <person name="Grigoriev I.V."/>
            <person name="Jeffries T.W."/>
        </authorList>
    </citation>
    <scope>NUCLEOTIDE SEQUENCE [LARGE SCALE GENOMIC DNA]</scope>
    <source>
        <strain evidence="10">NRRL Y-2460</strain>
    </source>
</reference>
<dbReference type="EC" id="2.7.1.17" evidence="6"/>
<comment type="function">
    <text evidence="6">Highly specific D-xylulose kinase which participates in the catabolism of xylose. Xylose is a major component of hemicelluloses such as xylan. Most fungi utilize D-xylose via three enzymatic reactions, xylose reductase (XR), xylitol dehydrogenase (XDH), and xylulokinase, to form xylulose 5-phosphate, which enters pentose phosphate pathway.</text>
</comment>
<evidence type="ECO:0000256" key="4">
    <source>
        <dbReference type="ARBA" id="ARBA00022777"/>
    </source>
</evidence>
<dbReference type="GO" id="GO:0042732">
    <property type="term" value="P:D-xylose metabolic process"/>
    <property type="evidence" value="ECO:0007669"/>
    <property type="project" value="UniProtKB-UniRule"/>
</dbReference>
<dbReference type="InterPro" id="IPR042024">
    <property type="entry name" value="D-XK_euk"/>
</dbReference>
<keyword evidence="4 6" id="KW-0418">Kinase</keyword>
<dbReference type="Proteomes" id="UP000094236">
    <property type="component" value="Unassembled WGS sequence"/>
</dbReference>
<dbReference type="GO" id="GO:0005998">
    <property type="term" value="P:xylulose catabolic process"/>
    <property type="evidence" value="ECO:0007669"/>
    <property type="project" value="EnsemblFungi"/>
</dbReference>
<feature type="domain" description="Carbohydrate kinase FGGY C-terminal" evidence="8">
    <location>
        <begin position="327"/>
        <end position="563"/>
    </location>
</feature>
<dbReference type="STRING" id="669874.A0A1E4U2V3"/>
<dbReference type="Gene3D" id="3.30.420.40">
    <property type="match status" value="2"/>
</dbReference>
<keyword evidence="10" id="KW-1185">Reference proteome</keyword>
<keyword evidence="6" id="KW-0547">Nucleotide-binding</keyword>
<dbReference type="Pfam" id="PF02782">
    <property type="entry name" value="FGGY_C"/>
    <property type="match status" value="1"/>
</dbReference>
<keyword evidence="6" id="KW-0119">Carbohydrate metabolism</keyword>
<dbReference type="PANTHER" id="PTHR10196:SF57">
    <property type="entry name" value="XYLULOSE KINASE"/>
    <property type="match status" value="1"/>
</dbReference>
<evidence type="ECO:0000256" key="5">
    <source>
        <dbReference type="ARBA" id="ARBA00048885"/>
    </source>
</evidence>